<keyword evidence="1" id="KW-1133">Transmembrane helix</keyword>
<feature type="transmembrane region" description="Helical" evidence="1">
    <location>
        <begin position="14"/>
        <end position="33"/>
    </location>
</feature>
<feature type="transmembrane region" description="Helical" evidence="1">
    <location>
        <begin position="100"/>
        <end position="121"/>
    </location>
</feature>
<sequence length="254" mass="28460">MLWILSRGLDPEYVLKRLLAASLLLLFAIVYLFELRPQLLTVNPENLLTLFAEDKSHVYLYMSAWGNLPTAVLGLLLASTYRRLQRENTDLTQNKIFVDIHRVSLLLLLLWISMPFFFTNIESHLAVALYATAEKSVFAAVLSVTSLGCFYKVEGPATSVLCWPGWRVLSRLSLSSLMIHVAVIGQITFSRIHNSTSHTQMLADTAAVSVISYLLALPLTLLIEYPAARLYKAVVDTSSKEETENHTSVKSKQS</sequence>
<reference evidence="2 3" key="1">
    <citation type="journal article" date="2019" name="Commun. Biol.">
        <title>The bagworm genome reveals a unique fibroin gene that provides high tensile strength.</title>
        <authorList>
            <person name="Kono N."/>
            <person name="Nakamura H."/>
            <person name="Ohtoshi R."/>
            <person name="Tomita M."/>
            <person name="Numata K."/>
            <person name="Arakawa K."/>
        </authorList>
    </citation>
    <scope>NUCLEOTIDE SEQUENCE [LARGE SCALE GENOMIC DNA]</scope>
</reference>
<organism evidence="2 3">
    <name type="scientific">Eumeta variegata</name>
    <name type="common">Bagworm moth</name>
    <name type="synonym">Eumeta japonica</name>
    <dbReference type="NCBI Taxonomy" id="151549"/>
    <lineage>
        <taxon>Eukaryota</taxon>
        <taxon>Metazoa</taxon>
        <taxon>Ecdysozoa</taxon>
        <taxon>Arthropoda</taxon>
        <taxon>Hexapoda</taxon>
        <taxon>Insecta</taxon>
        <taxon>Pterygota</taxon>
        <taxon>Neoptera</taxon>
        <taxon>Endopterygota</taxon>
        <taxon>Lepidoptera</taxon>
        <taxon>Glossata</taxon>
        <taxon>Ditrysia</taxon>
        <taxon>Tineoidea</taxon>
        <taxon>Psychidae</taxon>
        <taxon>Oiketicinae</taxon>
        <taxon>Eumeta</taxon>
    </lineage>
</organism>
<dbReference type="OrthoDB" id="6418646at2759"/>
<proteinExistence type="predicted"/>
<keyword evidence="1" id="KW-0812">Transmembrane</keyword>
<dbReference type="EMBL" id="BGZK01002286">
    <property type="protein sequence ID" value="GBP92576.1"/>
    <property type="molecule type" value="Genomic_DNA"/>
</dbReference>
<feature type="transmembrane region" description="Helical" evidence="1">
    <location>
        <begin position="58"/>
        <end position="79"/>
    </location>
</feature>
<keyword evidence="1" id="KW-0472">Membrane</keyword>
<evidence type="ECO:0000313" key="3">
    <source>
        <dbReference type="Proteomes" id="UP000299102"/>
    </source>
</evidence>
<name>A0A4C1ZVP7_EUMVA</name>
<feature type="transmembrane region" description="Helical" evidence="1">
    <location>
        <begin position="172"/>
        <end position="189"/>
    </location>
</feature>
<feature type="transmembrane region" description="Helical" evidence="1">
    <location>
        <begin position="127"/>
        <end position="151"/>
    </location>
</feature>
<gene>
    <name evidence="2" type="ORF">EVAR_70950_1</name>
</gene>
<feature type="transmembrane region" description="Helical" evidence="1">
    <location>
        <begin position="201"/>
        <end position="223"/>
    </location>
</feature>
<protein>
    <recommendedName>
        <fullName evidence="4">Nose resistant to fluoxetine protein 6</fullName>
    </recommendedName>
</protein>
<evidence type="ECO:0000256" key="1">
    <source>
        <dbReference type="SAM" id="Phobius"/>
    </source>
</evidence>
<dbReference type="AlphaFoldDB" id="A0A4C1ZVP7"/>
<dbReference type="InterPro" id="IPR052728">
    <property type="entry name" value="O2_lipid_transport_reg"/>
</dbReference>
<keyword evidence="3" id="KW-1185">Reference proteome</keyword>
<dbReference type="PANTHER" id="PTHR11161:SF0">
    <property type="entry name" value="O-ACYLTRANSFERASE LIKE PROTEIN"/>
    <property type="match status" value="1"/>
</dbReference>
<evidence type="ECO:0000313" key="2">
    <source>
        <dbReference type="EMBL" id="GBP92576.1"/>
    </source>
</evidence>
<dbReference type="Proteomes" id="UP000299102">
    <property type="component" value="Unassembled WGS sequence"/>
</dbReference>
<comment type="caution">
    <text evidence="2">The sequence shown here is derived from an EMBL/GenBank/DDBJ whole genome shotgun (WGS) entry which is preliminary data.</text>
</comment>
<dbReference type="PANTHER" id="PTHR11161">
    <property type="entry name" value="O-ACYLTRANSFERASE"/>
    <property type="match status" value="1"/>
</dbReference>
<accession>A0A4C1ZVP7</accession>
<evidence type="ECO:0008006" key="4">
    <source>
        <dbReference type="Google" id="ProtNLM"/>
    </source>
</evidence>